<feature type="non-terminal residue" evidence="2">
    <location>
        <position position="88"/>
    </location>
</feature>
<feature type="compositionally biased region" description="Polar residues" evidence="1">
    <location>
        <begin position="1"/>
        <end position="40"/>
    </location>
</feature>
<proteinExistence type="predicted"/>
<evidence type="ECO:0000313" key="2">
    <source>
        <dbReference type="EMBL" id="CAA9215052.1"/>
    </source>
</evidence>
<dbReference type="EMBL" id="CADCSY010000015">
    <property type="protein sequence ID" value="CAA9215052.1"/>
    <property type="molecule type" value="Genomic_DNA"/>
</dbReference>
<reference evidence="2" key="1">
    <citation type="submission" date="2020-02" db="EMBL/GenBank/DDBJ databases">
        <authorList>
            <person name="Meier V. D."/>
        </authorList>
    </citation>
    <scope>NUCLEOTIDE SEQUENCE</scope>
    <source>
        <strain evidence="2">AVDCRST_MAG20</strain>
    </source>
</reference>
<evidence type="ECO:0000256" key="1">
    <source>
        <dbReference type="SAM" id="MobiDB-lite"/>
    </source>
</evidence>
<protein>
    <submittedName>
        <fullName evidence="2">Uncharacterized protein</fullName>
    </submittedName>
</protein>
<dbReference type="AlphaFoldDB" id="A0A6J4H4V0"/>
<feature type="non-terminal residue" evidence="2">
    <location>
        <position position="1"/>
    </location>
</feature>
<feature type="region of interest" description="Disordered" evidence="1">
    <location>
        <begin position="1"/>
        <end position="88"/>
    </location>
</feature>
<feature type="compositionally biased region" description="Low complexity" evidence="1">
    <location>
        <begin position="77"/>
        <end position="88"/>
    </location>
</feature>
<organism evidence="2">
    <name type="scientific">uncultured Acidimicrobiales bacterium</name>
    <dbReference type="NCBI Taxonomy" id="310071"/>
    <lineage>
        <taxon>Bacteria</taxon>
        <taxon>Bacillati</taxon>
        <taxon>Actinomycetota</taxon>
        <taxon>Acidimicrobiia</taxon>
        <taxon>Acidimicrobiales</taxon>
        <taxon>environmental samples</taxon>
    </lineage>
</organism>
<accession>A0A6J4H4V0</accession>
<name>A0A6J4H4V0_9ACTN</name>
<gene>
    <name evidence="2" type="ORF">AVDCRST_MAG20-336</name>
</gene>
<sequence length="88" mass="9194">SLISRMPTRASSGFPTPTRCTTPGRSSLTTARWDQTSGAASTRKRAPPTHSSGTSRRSARCSPAGEPARSSPPSYGRRSTSSAASQRA</sequence>